<dbReference type="Gene3D" id="3.20.20.80">
    <property type="entry name" value="Glycosidases"/>
    <property type="match status" value="1"/>
</dbReference>
<dbReference type="Pfam" id="PF00128">
    <property type="entry name" value="Alpha-amylase"/>
    <property type="match status" value="1"/>
</dbReference>
<dbReference type="GO" id="GO:0030980">
    <property type="term" value="P:alpha-glucan catabolic process"/>
    <property type="evidence" value="ECO:0007669"/>
    <property type="project" value="TreeGrafter"/>
</dbReference>
<dbReference type="GO" id="GO:0047470">
    <property type="term" value="F:(1,4)-alpha-D-glucan 1-alpha-D-glucosylmutase activity"/>
    <property type="evidence" value="ECO:0007669"/>
    <property type="project" value="TreeGrafter"/>
</dbReference>
<gene>
    <name evidence="2" type="primary">treY</name>
    <name evidence="2" type="ORF">KD146_02925</name>
</gene>
<dbReference type="GO" id="GO:0005992">
    <property type="term" value="P:trehalose biosynthetic process"/>
    <property type="evidence" value="ECO:0007669"/>
    <property type="project" value="TreeGrafter"/>
</dbReference>
<dbReference type="InterPro" id="IPR006047">
    <property type="entry name" value="GH13_cat_dom"/>
</dbReference>
<dbReference type="RefSeq" id="WP_212657252.1">
    <property type="nucleotide sequence ID" value="NZ_JAGXTP010000001.1"/>
</dbReference>
<dbReference type="AlphaFoldDB" id="A0A942I5K4"/>
<dbReference type="Gene3D" id="1.10.10.470">
    <property type="entry name" value="Maltooligosyl trehalose synthase, domain 4"/>
    <property type="match status" value="1"/>
</dbReference>
<feature type="domain" description="Glycosyl hydrolase family 13 catalytic" evidence="1">
    <location>
        <begin position="7"/>
        <end position="410"/>
    </location>
</feature>
<keyword evidence="3" id="KW-1185">Reference proteome</keyword>
<proteinExistence type="predicted"/>
<comment type="caution">
    <text evidence="2">The sequence shown here is derived from an EMBL/GenBank/DDBJ whole genome shotgun (WGS) entry which is preliminary data.</text>
</comment>
<name>A0A942I5K4_9HYPH</name>
<dbReference type="NCBIfam" id="TIGR02401">
    <property type="entry name" value="trehalose_TreY"/>
    <property type="match status" value="1"/>
</dbReference>
<dbReference type="InterPro" id="IPR013797">
    <property type="entry name" value="Maltooligo_trehalose_synth_4"/>
</dbReference>
<protein>
    <submittedName>
        <fullName evidence="2">Malto-oligosyltrehalose synthase</fullName>
    </submittedName>
</protein>
<dbReference type="Proteomes" id="UP000678281">
    <property type="component" value="Unassembled WGS sequence"/>
</dbReference>
<evidence type="ECO:0000259" key="1">
    <source>
        <dbReference type="SMART" id="SM00642"/>
    </source>
</evidence>
<evidence type="ECO:0000313" key="2">
    <source>
        <dbReference type="EMBL" id="MBS3847643.1"/>
    </source>
</evidence>
<dbReference type="InterPro" id="IPR017853">
    <property type="entry name" value="GH"/>
</dbReference>
<dbReference type="InterPro" id="IPR012767">
    <property type="entry name" value="Trehalose_TreY"/>
</dbReference>
<dbReference type="SUPFAM" id="SSF51445">
    <property type="entry name" value="(Trans)glycosidases"/>
    <property type="match status" value="1"/>
</dbReference>
<dbReference type="PANTHER" id="PTHR10357:SF216">
    <property type="entry name" value="MALTOOLIGOSYL TREHALOSE SYNTHASE-RELATED"/>
    <property type="match status" value="1"/>
</dbReference>
<dbReference type="SMART" id="SM00642">
    <property type="entry name" value="Aamy"/>
    <property type="match status" value="1"/>
</dbReference>
<reference evidence="2" key="1">
    <citation type="submission" date="2021-04" db="EMBL/GenBank/DDBJ databases">
        <title>Devosia litorisediminis sp. nov., isolated from a sand dune.</title>
        <authorList>
            <person name="Park S."/>
            <person name="Yoon J.-H."/>
        </authorList>
    </citation>
    <scope>NUCLEOTIDE SEQUENCE</scope>
    <source>
        <strain evidence="2">BSSL-BM10</strain>
    </source>
</reference>
<evidence type="ECO:0000313" key="3">
    <source>
        <dbReference type="Proteomes" id="UP000678281"/>
    </source>
</evidence>
<sequence length="751" mass="83316">MIDPAPTATYRIQMRGGTRFADIQSQLDYFCKLGISHLYLSPIFAANAGSTHGYDVINPTVIEATLGGRDGFQDLANAAHASGLGIILDIVPNHTAFSLENPWLRDVLQNGQASRYASHFDINWSVGPLALPFLPEPFAAMLNAGRFSAQHGSWVFDDVKIPLAADGPQQASSTEDLLALHALQHWRLRHWETERDSITHRRFFNVTGLIGMRVEDAEVFRDTHSLIVDLVKSGYVDGLRVDHIDGLVDPKSYLDRLARKLPDTPIWVEKILVGQESLPENWPTAGTTGYEAGRLLARLLTHPDAIDTLDDAWRQSTAISEDFSTALSQAKTDILFNELAAELHQLIALGTAALADDPDVEAGPESLREAVIALLTGMSRYRTYIDDKGANPQDRQLLGDIADKARPTLRSPRVLDHLIQHMLTPANGEHRAFALRFQQVSGALLAKAQEDTAGFRWTRFLAGNEVGAEPDDITVTDAEANIFLAAHRPSDMNLTSSHDTKRSEDARTRLVAISHHPAEFAHLVQQARQLAPEDAVTPAWQWYIAQSTLAIWGAEPHALQQRLAEHIRKAMREAKQTTFWTRPVDAIENPAIDFAAALCEHWRDTRPVELDVLLATGDALSLTQLALKCLMPGFPDIYRGCEAPYYTLTDPDSRLPVDWSKLESVAETTGFAGDKARLTRTLLKLRNIEHGFFANARAEVATDTNRIRFTRATPDRTLVLEQSPTPATIKPDQIWRSTYAGHTLTIGWQAQ</sequence>
<organism evidence="2 3">
    <name type="scientific">Devosia litorisediminis</name>
    <dbReference type="NCBI Taxonomy" id="2829817"/>
    <lineage>
        <taxon>Bacteria</taxon>
        <taxon>Pseudomonadati</taxon>
        <taxon>Pseudomonadota</taxon>
        <taxon>Alphaproteobacteria</taxon>
        <taxon>Hyphomicrobiales</taxon>
        <taxon>Devosiaceae</taxon>
        <taxon>Devosia</taxon>
    </lineage>
</organism>
<dbReference type="PANTHER" id="PTHR10357">
    <property type="entry name" value="ALPHA-AMYLASE FAMILY MEMBER"/>
    <property type="match status" value="1"/>
</dbReference>
<dbReference type="Gene3D" id="3.30.1590.10">
    <property type="entry name" value="Maltooligosyl trehalose synthase, domain 2"/>
    <property type="match status" value="1"/>
</dbReference>
<dbReference type="Gene3D" id="1.10.150.200">
    <property type="entry name" value="Maltooligosyl trehalose synthase, domain 3"/>
    <property type="match status" value="1"/>
</dbReference>
<accession>A0A942I5K4</accession>
<dbReference type="EMBL" id="JAGXTP010000001">
    <property type="protein sequence ID" value="MBS3847643.1"/>
    <property type="molecule type" value="Genomic_DNA"/>
</dbReference>